<sequence length="219" mass="23372">MIRVLIVDDERMVCAQLRTILSAADDLVIVGEAYDGAEAVECVVRHRPHVVLMDLHMPGVDGLAAIEHIARFPAPPKVVVLTTFDRDGYVLRAMTLGAAGFLLKDTPPEDLIGLVRVAADGHTVLSPAATRRLLSASAGRDAAREQAMARIGELTDREMEVLACLGRGLSNAEIARTLFLSEATVKSYVSRMLVKLGFSNRTQAGLLASEAGLTAAGEV</sequence>
<keyword evidence="9" id="KW-1185">Reference proteome</keyword>
<dbReference type="Pfam" id="PF00196">
    <property type="entry name" value="GerE"/>
    <property type="match status" value="1"/>
</dbReference>
<dbReference type="PANTHER" id="PTHR43214:SF24">
    <property type="entry name" value="TRANSCRIPTIONAL REGULATORY PROTEIN NARL-RELATED"/>
    <property type="match status" value="1"/>
</dbReference>
<evidence type="ECO:0000313" key="9">
    <source>
        <dbReference type="Proteomes" id="UP001500831"/>
    </source>
</evidence>
<name>A0ABN3VZU8_9ACTN</name>
<dbReference type="CDD" id="cd17535">
    <property type="entry name" value="REC_NarL-like"/>
    <property type="match status" value="1"/>
</dbReference>
<dbReference type="CDD" id="cd06170">
    <property type="entry name" value="LuxR_C_like"/>
    <property type="match status" value="1"/>
</dbReference>
<dbReference type="RefSeq" id="WP_344973501.1">
    <property type="nucleotide sequence ID" value="NZ_BAAAVI010000027.1"/>
</dbReference>
<protein>
    <submittedName>
        <fullName evidence="8">Response regulator transcription factor</fullName>
    </submittedName>
</protein>
<dbReference type="InterPro" id="IPR039420">
    <property type="entry name" value="WalR-like"/>
</dbReference>
<reference evidence="8 9" key="1">
    <citation type="journal article" date="2019" name="Int. J. Syst. Evol. Microbiol.">
        <title>The Global Catalogue of Microorganisms (GCM) 10K type strain sequencing project: providing services to taxonomists for standard genome sequencing and annotation.</title>
        <authorList>
            <consortium name="The Broad Institute Genomics Platform"/>
            <consortium name="The Broad Institute Genome Sequencing Center for Infectious Disease"/>
            <person name="Wu L."/>
            <person name="Ma J."/>
        </authorList>
    </citation>
    <scope>NUCLEOTIDE SEQUENCE [LARGE SCALE GENOMIC DNA]</scope>
    <source>
        <strain evidence="8 9">JCM 6242</strain>
    </source>
</reference>
<feature type="domain" description="HTH luxR-type" evidence="6">
    <location>
        <begin position="147"/>
        <end position="212"/>
    </location>
</feature>
<dbReference type="PROSITE" id="PS00622">
    <property type="entry name" value="HTH_LUXR_1"/>
    <property type="match status" value="1"/>
</dbReference>
<dbReference type="Proteomes" id="UP001500831">
    <property type="component" value="Unassembled WGS sequence"/>
</dbReference>
<dbReference type="InterPro" id="IPR016032">
    <property type="entry name" value="Sig_transdc_resp-reg_C-effctor"/>
</dbReference>
<dbReference type="SMART" id="SM00448">
    <property type="entry name" value="REC"/>
    <property type="match status" value="1"/>
</dbReference>
<dbReference type="Gene3D" id="3.40.50.2300">
    <property type="match status" value="1"/>
</dbReference>
<evidence type="ECO:0000256" key="5">
    <source>
        <dbReference type="PROSITE-ProRule" id="PRU00169"/>
    </source>
</evidence>
<keyword evidence="2" id="KW-0805">Transcription regulation</keyword>
<evidence type="ECO:0000256" key="2">
    <source>
        <dbReference type="ARBA" id="ARBA00023015"/>
    </source>
</evidence>
<feature type="domain" description="Response regulatory" evidence="7">
    <location>
        <begin position="3"/>
        <end position="119"/>
    </location>
</feature>
<dbReference type="Pfam" id="PF00072">
    <property type="entry name" value="Response_reg"/>
    <property type="match status" value="1"/>
</dbReference>
<dbReference type="InterPro" id="IPR058245">
    <property type="entry name" value="NreC/VraR/RcsB-like_REC"/>
</dbReference>
<dbReference type="EMBL" id="BAAAVI010000027">
    <property type="protein sequence ID" value="GAA2878013.1"/>
    <property type="molecule type" value="Genomic_DNA"/>
</dbReference>
<feature type="modified residue" description="4-aspartylphosphate" evidence="5">
    <location>
        <position position="54"/>
    </location>
</feature>
<dbReference type="PROSITE" id="PS50043">
    <property type="entry name" value="HTH_LUXR_2"/>
    <property type="match status" value="1"/>
</dbReference>
<gene>
    <name evidence="8" type="ORF">GCM10010517_39860</name>
</gene>
<dbReference type="PROSITE" id="PS50110">
    <property type="entry name" value="RESPONSE_REGULATORY"/>
    <property type="match status" value="1"/>
</dbReference>
<keyword evidence="4" id="KW-0804">Transcription</keyword>
<evidence type="ECO:0000259" key="6">
    <source>
        <dbReference type="PROSITE" id="PS50043"/>
    </source>
</evidence>
<dbReference type="SMART" id="SM00421">
    <property type="entry name" value="HTH_LUXR"/>
    <property type="match status" value="1"/>
</dbReference>
<evidence type="ECO:0000259" key="7">
    <source>
        <dbReference type="PROSITE" id="PS50110"/>
    </source>
</evidence>
<dbReference type="PANTHER" id="PTHR43214">
    <property type="entry name" value="TWO-COMPONENT RESPONSE REGULATOR"/>
    <property type="match status" value="1"/>
</dbReference>
<dbReference type="InterPro" id="IPR001789">
    <property type="entry name" value="Sig_transdc_resp-reg_receiver"/>
</dbReference>
<dbReference type="SUPFAM" id="SSF46894">
    <property type="entry name" value="C-terminal effector domain of the bipartite response regulators"/>
    <property type="match status" value="1"/>
</dbReference>
<evidence type="ECO:0000256" key="3">
    <source>
        <dbReference type="ARBA" id="ARBA00023125"/>
    </source>
</evidence>
<organism evidence="8 9">
    <name type="scientific">Streptosporangium fragile</name>
    <dbReference type="NCBI Taxonomy" id="46186"/>
    <lineage>
        <taxon>Bacteria</taxon>
        <taxon>Bacillati</taxon>
        <taxon>Actinomycetota</taxon>
        <taxon>Actinomycetes</taxon>
        <taxon>Streptosporangiales</taxon>
        <taxon>Streptosporangiaceae</taxon>
        <taxon>Streptosporangium</taxon>
    </lineage>
</organism>
<evidence type="ECO:0000313" key="8">
    <source>
        <dbReference type="EMBL" id="GAA2878013.1"/>
    </source>
</evidence>
<dbReference type="InterPro" id="IPR000792">
    <property type="entry name" value="Tscrpt_reg_LuxR_C"/>
</dbReference>
<comment type="caution">
    <text evidence="8">The sequence shown here is derived from an EMBL/GenBank/DDBJ whole genome shotgun (WGS) entry which is preliminary data.</text>
</comment>
<evidence type="ECO:0000256" key="4">
    <source>
        <dbReference type="ARBA" id="ARBA00023163"/>
    </source>
</evidence>
<dbReference type="SUPFAM" id="SSF52172">
    <property type="entry name" value="CheY-like"/>
    <property type="match status" value="1"/>
</dbReference>
<dbReference type="InterPro" id="IPR011006">
    <property type="entry name" value="CheY-like_superfamily"/>
</dbReference>
<evidence type="ECO:0000256" key="1">
    <source>
        <dbReference type="ARBA" id="ARBA00022553"/>
    </source>
</evidence>
<keyword evidence="1 5" id="KW-0597">Phosphoprotein</keyword>
<dbReference type="PRINTS" id="PR00038">
    <property type="entry name" value="HTHLUXR"/>
</dbReference>
<proteinExistence type="predicted"/>
<keyword evidence="3" id="KW-0238">DNA-binding</keyword>
<accession>A0ABN3VZU8</accession>